<dbReference type="PROSITE" id="PS00676">
    <property type="entry name" value="SIGMA54_INTERACT_2"/>
    <property type="match status" value="1"/>
</dbReference>
<dbReference type="PANTHER" id="PTHR32071:SF121">
    <property type="entry name" value="SIGMA L-DEPENDENT TRANSCRIPTIONAL REGULATOR YQIR-RELATED"/>
    <property type="match status" value="1"/>
</dbReference>
<dbReference type="SUPFAM" id="SSF52540">
    <property type="entry name" value="P-loop containing nucleoside triphosphate hydrolases"/>
    <property type="match status" value="1"/>
</dbReference>
<dbReference type="InterPro" id="IPR058031">
    <property type="entry name" value="AAA_lid_NorR"/>
</dbReference>
<dbReference type="InterPro" id="IPR025943">
    <property type="entry name" value="Sigma_54_int_dom_ATP-bd_2"/>
</dbReference>
<evidence type="ECO:0000313" key="9">
    <source>
        <dbReference type="Proteomes" id="UP000242687"/>
    </source>
</evidence>
<dbReference type="GO" id="GO:0000160">
    <property type="term" value="P:phosphorelay signal transduction system"/>
    <property type="evidence" value="ECO:0007669"/>
    <property type="project" value="InterPro"/>
</dbReference>
<dbReference type="PANTHER" id="PTHR32071">
    <property type="entry name" value="TRANSCRIPTIONAL REGULATORY PROTEIN"/>
    <property type="match status" value="1"/>
</dbReference>
<dbReference type="GO" id="GO:0006355">
    <property type="term" value="P:regulation of DNA-templated transcription"/>
    <property type="evidence" value="ECO:0007669"/>
    <property type="project" value="InterPro"/>
</dbReference>
<dbReference type="Pfam" id="PF00072">
    <property type="entry name" value="Response_reg"/>
    <property type="match status" value="1"/>
</dbReference>
<dbReference type="Pfam" id="PF00158">
    <property type="entry name" value="Sigma54_activat"/>
    <property type="match status" value="1"/>
</dbReference>
<dbReference type="RefSeq" id="WP_100341313.1">
    <property type="nucleotide sequence ID" value="NZ_PGFJ01000001.1"/>
</dbReference>
<dbReference type="InterPro" id="IPR027417">
    <property type="entry name" value="P-loop_NTPase"/>
</dbReference>
<dbReference type="SMART" id="SM00448">
    <property type="entry name" value="REC"/>
    <property type="match status" value="1"/>
</dbReference>
<evidence type="ECO:0000259" key="7">
    <source>
        <dbReference type="PROSITE" id="PS50110"/>
    </source>
</evidence>
<dbReference type="Proteomes" id="UP000242687">
    <property type="component" value="Unassembled WGS sequence"/>
</dbReference>
<feature type="domain" description="Response regulatory" evidence="7">
    <location>
        <begin position="10"/>
        <end position="124"/>
    </location>
</feature>
<comment type="caution">
    <text evidence="8">The sequence shown here is derived from an EMBL/GenBank/DDBJ whole genome shotgun (WGS) entry which is preliminary data.</text>
</comment>
<feature type="modified residue" description="4-aspartylphosphate" evidence="5">
    <location>
        <position position="59"/>
    </location>
</feature>
<dbReference type="OrthoDB" id="9767722at2"/>
<keyword evidence="2" id="KW-0067">ATP-binding</keyword>
<keyword evidence="5" id="KW-0597">Phosphoprotein</keyword>
<dbReference type="Gene3D" id="3.40.50.300">
    <property type="entry name" value="P-loop containing nucleotide triphosphate hydrolases"/>
    <property type="match status" value="1"/>
</dbReference>
<dbReference type="InterPro" id="IPR001789">
    <property type="entry name" value="Sig_transdc_resp-reg_receiver"/>
</dbReference>
<dbReference type="FunFam" id="3.40.50.300:FF:000006">
    <property type="entry name" value="DNA-binding transcriptional regulator NtrC"/>
    <property type="match status" value="1"/>
</dbReference>
<dbReference type="EMBL" id="PGFJ01000001">
    <property type="protein sequence ID" value="PJJ83992.1"/>
    <property type="molecule type" value="Genomic_DNA"/>
</dbReference>
<gene>
    <name evidence="8" type="ORF">CLV57_0990</name>
</gene>
<dbReference type="InterPro" id="IPR025662">
    <property type="entry name" value="Sigma_54_int_dom_ATP-bd_1"/>
</dbReference>
<evidence type="ECO:0000256" key="5">
    <source>
        <dbReference type="PROSITE-ProRule" id="PRU00169"/>
    </source>
</evidence>
<proteinExistence type="predicted"/>
<dbReference type="InterPro" id="IPR009057">
    <property type="entry name" value="Homeodomain-like_sf"/>
</dbReference>
<keyword evidence="1" id="KW-0547">Nucleotide-binding</keyword>
<dbReference type="InterPro" id="IPR002197">
    <property type="entry name" value="HTH_Fis"/>
</dbReference>
<dbReference type="Gene3D" id="1.10.10.60">
    <property type="entry name" value="Homeodomain-like"/>
    <property type="match status" value="1"/>
</dbReference>
<evidence type="ECO:0000256" key="2">
    <source>
        <dbReference type="ARBA" id="ARBA00022840"/>
    </source>
</evidence>
<evidence type="ECO:0000256" key="4">
    <source>
        <dbReference type="ARBA" id="ARBA00023163"/>
    </source>
</evidence>
<evidence type="ECO:0000313" key="8">
    <source>
        <dbReference type="EMBL" id="PJJ83992.1"/>
    </source>
</evidence>
<dbReference type="InterPro" id="IPR011006">
    <property type="entry name" value="CheY-like_superfamily"/>
</dbReference>
<dbReference type="Pfam" id="PF25601">
    <property type="entry name" value="AAA_lid_14"/>
    <property type="match status" value="1"/>
</dbReference>
<dbReference type="InterPro" id="IPR003593">
    <property type="entry name" value="AAA+_ATPase"/>
</dbReference>
<dbReference type="AlphaFoldDB" id="A0A2H9VT80"/>
<keyword evidence="9" id="KW-1185">Reference proteome</keyword>
<dbReference type="Gene3D" id="3.40.50.2300">
    <property type="match status" value="1"/>
</dbReference>
<accession>A0A2H9VT80</accession>
<evidence type="ECO:0000256" key="3">
    <source>
        <dbReference type="ARBA" id="ARBA00023015"/>
    </source>
</evidence>
<name>A0A2H9VT80_9SPHI</name>
<keyword evidence="4" id="KW-0804">Transcription</keyword>
<dbReference type="Gene3D" id="1.10.8.60">
    <property type="match status" value="1"/>
</dbReference>
<keyword evidence="8" id="KW-0238">DNA-binding</keyword>
<evidence type="ECO:0000259" key="6">
    <source>
        <dbReference type="PROSITE" id="PS50045"/>
    </source>
</evidence>
<dbReference type="GO" id="GO:0005524">
    <property type="term" value="F:ATP binding"/>
    <property type="evidence" value="ECO:0007669"/>
    <property type="project" value="UniProtKB-KW"/>
</dbReference>
<dbReference type="SMART" id="SM00382">
    <property type="entry name" value="AAA"/>
    <property type="match status" value="1"/>
</dbReference>
<dbReference type="InterPro" id="IPR002078">
    <property type="entry name" value="Sigma_54_int"/>
</dbReference>
<dbReference type="PROSITE" id="PS50045">
    <property type="entry name" value="SIGMA54_INTERACT_4"/>
    <property type="match status" value="1"/>
</dbReference>
<keyword evidence="3" id="KW-0805">Transcription regulation</keyword>
<dbReference type="PRINTS" id="PR01590">
    <property type="entry name" value="HTHFIS"/>
</dbReference>
<dbReference type="SUPFAM" id="SSF46689">
    <property type="entry name" value="Homeodomain-like"/>
    <property type="match status" value="1"/>
</dbReference>
<dbReference type="Pfam" id="PF02954">
    <property type="entry name" value="HTH_8"/>
    <property type="match status" value="1"/>
</dbReference>
<protein>
    <submittedName>
        <fullName evidence="8">DNA-binding NtrC family response regulator</fullName>
    </submittedName>
</protein>
<feature type="domain" description="Sigma-54 factor interaction" evidence="6">
    <location>
        <begin position="149"/>
        <end position="378"/>
    </location>
</feature>
<sequence>MGTKTPPSASILVIDDEKKLNDLLSRILSLEGYKVVQAYTAKEGLRILHQEQVVLVISDVKLPDANGVELVKAIKQIKPFVEVINLTAYGTIADGVQAIQNGAFNYITKGDDNDRIIPLVSQAFNKAMHQLEAESLKNKSNTIVGFDNIIGTSPSITNALTLAKKVASTDTTVLLLGETGTGKEVFASAIHQAGGRSGKPFVAINCSSFTGDLLESELFGYKAGAFTGALKDKKGLVEEANGGTLFLDEVGEIMPDMQARLLRLLENQSFIKIGSTETTKVNVRIIAATNRDLQKAAETGTFRMDLYYRLSVFNIQLPPLRERKPDIRSLADHYLAMFSAKMGVQKMQMDKGFIEALEQHPWKGNIRELKNLMERVVILADSASLSNSLLPPEFNTDITDSNPIDLATVEKQHIKKILAYTGGNKTETARLLGIGLTTLYRKLDEYTLNQ</sequence>
<dbReference type="GO" id="GO:0043565">
    <property type="term" value="F:sequence-specific DNA binding"/>
    <property type="evidence" value="ECO:0007669"/>
    <property type="project" value="InterPro"/>
</dbReference>
<dbReference type="PROSITE" id="PS50110">
    <property type="entry name" value="RESPONSE_REGULATORY"/>
    <property type="match status" value="1"/>
</dbReference>
<dbReference type="CDD" id="cd00009">
    <property type="entry name" value="AAA"/>
    <property type="match status" value="1"/>
</dbReference>
<evidence type="ECO:0000256" key="1">
    <source>
        <dbReference type="ARBA" id="ARBA00022741"/>
    </source>
</evidence>
<dbReference type="SUPFAM" id="SSF52172">
    <property type="entry name" value="CheY-like"/>
    <property type="match status" value="1"/>
</dbReference>
<organism evidence="8 9">
    <name type="scientific">Mucilaginibacter auburnensis</name>
    <dbReference type="NCBI Taxonomy" id="1457233"/>
    <lineage>
        <taxon>Bacteria</taxon>
        <taxon>Pseudomonadati</taxon>
        <taxon>Bacteroidota</taxon>
        <taxon>Sphingobacteriia</taxon>
        <taxon>Sphingobacteriales</taxon>
        <taxon>Sphingobacteriaceae</taxon>
        <taxon>Mucilaginibacter</taxon>
    </lineage>
</organism>
<reference evidence="8 9" key="1">
    <citation type="submission" date="2017-11" db="EMBL/GenBank/DDBJ databases">
        <title>Genomic Encyclopedia of Archaeal and Bacterial Type Strains, Phase II (KMG-II): From Individual Species to Whole Genera.</title>
        <authorList>
            <person name="Goeker M."/>
        </authorList>
    </citation>
    <scope>NUCLEOTIDE SEQUENCE [LARGE SCALE GENOMIC DNA]</scope>
    <source>
        <strain evidence="8 9">DSM 28175</strain>
    </source>
</reference>
<dbReference type="PROSITE" id="PS00675">
    <property type="entry name" value="SIGMA54_INTERACT_1"/>
    <property type="match status" value="1"/>
</dbReference>